<accession>A0A1G7BZG7</accession>
<keyword evidence="1" id="KW-0812">Transmembrane</keyword>
<evidence type="ECO:0008006" key="4">
    <source>
        <dbReference type="Google" id="ProtNLM"/>
    </source>
</evidence>
<dbReference type="AlphaFoldDB" id="A0A1G7BZG7"/>
<protein>
    <recommendedName>
        <fullName evidence="4">DUF1003 domain-containing protein</fullName>
    </recommendedName>
</protein>
<keyword evidence="3" id="KW-1185">Reference proteome</keyword>
<dbReference type="Proteomes" id="UP000198546">
    <property type="component" value="Chromosome i"/>
</dbReference>
<keyword evidence="1" id="KW-0472">Membrane</keyword>
<evidence type="ECO:0000313" key="3">
    <source>
        <dbReference type="Proteomes" id="UP000198546"/>
    </source>
</evidence>
<dbReference type="RefSeq" id="WP_090594814.1">
    <property type="nucleotide sequence ID" value="NZ_LT629688.1"/>
</dbReference>
<reference evidence="2 3" key="1">
    <citation type="submission" date="2016-10" db="EMBL/GenBank/DDBJ databases">
        <authorList>
            <person name="de Groot N.N."/>
        </authorList>
    </citation>
    <scope>NUCLEOTIDE SEQUENCE [LARGE SCALE GENOMIC DNA]</scope>
    <source>
        <strain evidence="2 3">MON 2.2</strain>
    </source>
</reference>
<name>A0A1G7BZG7_9ACTN</name>
<feature type="transmembrane region" description="Helical" evidence="1">
    <location>
        <begin position="162"/>
        <end position="183"/>
    </location>
</feature>
<dbReference type="EMBL" id="LT629688">
    <property type="protein sequence ID" value="SDE32494.1"/>
    <property type="molecule type" value="Genomic_DNA"/>
</dbReference>
<dbReference type="InterPro" id="IPR010406">
    <property type="entry name" value="DUF1003"/>
</dbReference>
<proteinExistence type="predicted"/>
<sequence length="227" mass="24586">MPVVLSRGDRAALAYADALLGLLDHDDARSAALHSTRSTAWKQLGHQQTREITALVLELTLREESSSRAGPSRDDQPAVFGPLGASHLGWGDDGGAAVACPECGHALSMFIEPEEGRADRLAGRIAGGMGTWYFVLLLLISTTLYLGLTLSLTRSSTSEMVALNHFGLALAILTAVQTPLILLTQRRDAARDRERDREALRIAANTETDLHAIRASLTRLEDEPRRP</sequence>
<evidence type="ECO:0000313" key="2">
    <source>
        <dbReference type="EMBL" id="SDE32494.1"/>
    </source>
</evidence>
<organism evidence="2 3">
    <name type="scientific">Auraticoccus monumenti</name>
    <dbReference type="NCBI Taxonomy" id="675864"/>
    <lineage>
        <taxon>Bacteria</taxon>
        <taxon>Bacillati</taxon>
        <taxon>Actinomycetota</taxon>
        <taxon>Actinomycetes</taxon>
        <taxon>Propionibacteriales</taxon>
        <taxon>Propionibacteriaceae</taxon>
        <taxon>Auraticoccus</taxon>
    </lineage>
</organism>
<feature type="transmembrane region" description="Helical" evidence="1">
    <location>
        <begin position="130"/>
        <end position="150"/>
    </location>
</feature>
<evidence type="ECO:0000256" key="1">
    <source>
        <dbReference type="SAM" id="Phobius"/>
    </source>
</evidence>
<keyword evidence="1" id="KW-1133">Transmembrane helix</keyword>
<dbReference type="Pfam" id="PF06210">
    <property type="entry name" value="DUF1003"/>
    <property type="match status" value="1"/>
</dbReference>
<gene>
    <name evidence="2" type="ORF">SAMN04489747_3117</name>
</gene>